<keyword evidence="2" id="KW-0539">Nucleus</keyword>
<dbReference type="PANTHER" id="PTHR13052:SF2">
    <property type="entry name" value="NUCLEAR FACTOR KAPPA-B-BINDING PROTEIN"/>
    <property type="match status" value="1"/>
</dbReference>
<evidence type="ECO:0000256" key="2">
    <source>
        <dbReference type="ARBA" id="ARBA00023242"/>
    </source>
</evidence>
<dbReference type="PROSITE" id="PS51916">
    <property type="entry name" value="DEUBAD"/>
    <property type="match status" value="1"/>
</dbReference>
<feature type="domain" description="DEUBAD" evidence="4">
    <location>
        <begin position="91"/>
        <end position="202"/>
    </location>
</feature>
<feature type="region of interest" description="Disordered" evidence="3">
    <location>
        <begin position="559"/>
        <end position="579"/>
    </location>
</feature>
<dbReference type="EMBL" id="GDJX01023767">
    <property type="protein sequence ID" value="JAT44169.1"/>
    <property type="molecule type" value="Transcribed_RNA"/>
</dbReference>
<dbReference type="InterPro" id="IPR024867">
    <property type="entry name" value="NFRKB"/>
</dbReference>
<dbReference type="GO" id="GO:0031011">
    <property type="term" value="C:Ino80 complex"/>
    <property type="evidence" value="ECO:0007669"/>
    <property type="project" value="InterPro"/>
</dbReference>
<reference evidence="6" key="1">
    <citation type="submission" date="2015-07" db="EMBL/GenBank/DDBJ databases">
        <title>Transcriptome Assembly of Anthurium amnicola.</title>
        <authorList>
            <person name="Suzuki J."/>
        </authorList>
    </citation>
    <scope>NUCLEOTIDE SEQUENCE</scope>
</reference>
<feature type="region of interest" description="Disordered" evidence="3">
    <location>
        <begin position="370"/>
        <end position="393"/>
    </location>
</feature>
<gene>
    <name evidence="6" type="primary">nfrkb_1</name>
    <name evidence="5" type="synonym">nfrkb_8</name>
    <name evidence="5" type="ORF">g.61733</name>
    <name evidence="6" type="ORF">g.61736</name>
</gene>
<evidence type="ECO:0000256" key="1">
    <source>
        <dbReference type="ARBA" id="ARBA00004123"/>
    </source>
</evidence>
<sequence length="873" mass="98253">MAAGQRKKRLNGASVIRVNLHEYSIGKKKMKLESSDVLLNMAPHVSLEWDHSKNKVVAKREQVGIAWRDISPFLDPVPQFRMALADVFSLPRETFGLENLADVLSYEVWESYLSERERKLLIQFLPRGVDVDNVVQSLLAGENFHFGNPFIKWGVSLLAHNLHPDAVIHREQQLRATRDAYFWELEKYHSEIIENLSELKERWTSCKNPEKEIAEKIQREGITKLKNGSQSVAPEKAKVLFSSEKEQKQNTSFHTGDTAKYMSYIKISKKQHQLVKSIKHSSDGIQSKCLSHVLGDINGFDVQPYEAFEEEERKRLHEHWLQLVNNDLPAAFEDRSKFRLLRDKWRKSVQHELTEKEVLIKDEEKESLRFSPLEHVDGGDSEKESPLNTPDEGHVRHVHFTDCHHLERNFSVDHHQELSATSSDRGHNLDVLEVTSACFINHSSDNCHLEAFPSLNSPREHNPYVVDHGGNGNIVDPATSSPALSNFNGREHDAENTVQSKVSSTSVHQLERIPSLNSHNELSTVNVHEDENQALLKCADNYSVVSEFLRRMPTNNNAVEENHSTSSHKEPWQGGNTGHLCHHYPSENQVYASSSGLSLQQPQPVEERSASLIDLEAQIPDQQALHVNNRAGMFNSNANQGHNLLLPLHEQGLLLSHSQGHLNASKQSGLQFLAVNDGLPQSGHFPHLFEEQQLLKRCDATQKGLCMQPTLKRNAHSGSRNPSRGHLMSAGSQDWANFQSPVNGLMVPSWFGGEHDTRNGWSAAEISGTAGQCLGDTGNADGSLFSVLSECNKLPSHSPFVTMSSGELLPGENFVNRSDPHSDRSHTYVPPLNAGSREATALKMSSMPWMNFSLQNRGLSDSLEKSFPRYWNQ</sequence>
<dbReference type="PANTHER" id="PTHR13052">
    <property type="entry name" value="NFRKB-RELATED"/>
    <property type="match status" value="1"/>
</dbReference>
<proteinExistence type="predicted"/>
<comment type="subcellular location">
    <subcellularLocation>
        <location evidence="1">Nucleus</location>
    </subcellularLocation>
</comment>
<feature type="compositionally biased region" description="Basic and acidic residues" evidence="3">
    <location>
        <begin position="560"/>
        <end position="571"/>
    </location>
</feature>
<evidence type="ECO:0000259" key="4">
    <source>
        <dbReference type="PROSITE" id="PS51916"/>
    </source>
</evidence>
<organism evidence="6">
    <name type="scientific">Anthurium amnicola</name>
    <dbReference type="NCBI Taxonomy" id="1678845"/>
    <lineage>
        <taxon>Eukaryota</taxon>
        <taxon>Viridiplantae</taxon>
        <taxon>Streptophyta</taxon>
        <taxon>Embryophyta</taxon>
        <taxon>Tracheophyta</taxon>
        <taxon>Spermatophyta</taxon>
        <taxon>Magnoliopsida</taxon>
        <taxon>Liliopsida</taxon>
        <taxon>Araceae</taxon>
        <taxon>Pothoideae</taxon>
        <taxon>Potheae</taxon>
        <taxon>Anthurium</taxon>
    </lineage>
</organism>
<accession>A0A1D1XSV3</accession>
<dbReference type="EMBL" id="GDJX01022467">
    <property type="protein sequence ID" value="JAT45469.1"/>
    <property type="molecule type" value="Transcribed_RNA"/>
</dbReference>
<protein>
    <submittedName>
        <fullName evidence="6">Nuclear factor related to kappa-B-binding protein</fullName>
    </submittedName>
</protein>
<evidence type="ECO:0000313" key="5">
    <source>
        <dbReference type="EMBL" id="JAT44169.1"/>
    </source>
</evidence>
<name>A0A1D1XSV3_9ARAE</name>
<dbReference type="AlphaFoldDB" id="A0A1D1XSV3"/>
<dbReference type="CDD" id="cd21865">
    <property type="entry name" value="DEUBAD_NFRKB"/>
    <property type="match status" value="1"/>
</dbReference>
<evidence type="ECO:0000256" key="3">
    <source>
        <dbReference type="SAM" id="MobiDB-lite"/>
    </source>
</evidence>
<evidence type="ECO:0000313" key="6">
    <source>
        <dbReference type="EMBL" id="JAT45469.1"/>
    </source>
</evidence>
<dbReference type="InterPro" id="IPR044867">
    <property type="entry name" value="DEUBAD_dom"/>
</dbReference>